<reference evidence="1 2" key="1">
    <citation type="submission" date="2013-08" db="EMBL/GenBank/DDBJ databases">
        <authorList>
            <person name="Weinstock G."/>
            <person name="Sodergren E."/>
            <person name="Wylie T."/>
            <person name="Fulton L."/>
            <person name="Fulton R."/>
            <person name="Fronick C."/>
            <person name="O'Laughlin M."/>
            <person name="Godfrey J."/>
            <person name="Miner T."/>
            <person name="Herter B."/>
            <person name="Appelbaum E."/>
            <person name="Cordes M."/>
            <person name="Lek S."/>
            <person name="Wollam A."/>
            <person name="Pepin K.H."/>
            <person name="Palsikar V.B."/>
            <person name="Mitreva M."/>
            <person name="Wilson R.K."/>
        </authorList>
    </citation>
    <scope>NUCLEOTIDE SEQUENCE [LARGE SCALE GENOMIC DNA]</scope>
    <source>
        <strain evidence="1 2">F0041</strain>
    </source>
</reference>
<sequence>MKTIASLPSLYLSFYLQRGMQRKETPVKGFIHNTSIERWRQDVAANKESSFRIETESYFEFEIVIFILHLFRGARIETESYFELEAESYFGLEPAVVALNVTASVC</sequence>
<accession>U2DJS4</accession>
<organism evidence="1 2">
    <name type="scientific">Bacteroides pyogenes F0041</name>
    <dbReference type="NCBI Taxonomy" id="1321819"/>
    <lineage>
        <taxon>Bacteria</taxon>
        <taxon>Pseudomonadati</taxon>
        <taxon>Bacteroidota</taxon>
        <taxon>Bacteroidia</taxon>
        <taxon>Bacteroidales</taxon>
        <taxon>Bacteroidaceae</taxon>
        <taxon>Bacteroides</taxon>
    </lineage>
</organism>
<evidence type="ECO:0000313" key="1">
    <source>
        <dbReference type="EMBL" id="ERI81742.1"/>
    </source>
</evidence>
<protein>
    <submittedName>
        <fullName evidence="1">Uncharacterized protein</fullName>
    </submittedName>
</protein>
<gene>
    <name evidence="1" type="ORF">HMPREF1981_02928</name>
</gene>
<dbReference type="HOGENOM" id="CLU_2217778_0_0_10"/>
<evidence type="ECO:0000313" key="2">
    <source>
        <dbReference type="Proteomes" id="UP000016496"/>
    </source>
</evidence>
<dbReference type="AlphaFoldDB" id="U2DJS4"/>
<comment type="caution">
    <text evidence="1">The sequence shown here is derived from an EMBL/GenBank/DDBJ whole genome shotgun (WGS) entry which is preliminary data.</text>
</comment>
<dbReference type="Proteomes" id="UP000016496">
    <property type="component" value="Unassembled WGS sequence"/>
</dbReference>
<proteinExistence type="predicted"/>
<name>U2DJS4_9BACE</name>
<dbReference type="EMBL" id="AWSV01000154">
    <property type="protein sequence ID" value="ERI81742.1"/>
    <property type="molecule type" value="Genomic_DNA"/>
</dbReference>